<feature type="transmembrane region" description="Helical" evidence="1">
    <location>
        <begin position="972"/>
        <end position="990"/>
    </location>
</feature>
<dbReference type="SUPFAM" id="SSF82693">
    <property type="entry name" value="Multidrug efflux transporter AcrB pore domain, PN1, PN2, PC1 and PC2 subdomains"/>
    <property type="match status" value="2"/>
</dbReference>
<dbReference type="SUPFAM" id="SSF82866">
    <property type="entry name" value="Multidrug efflux transporter AcrB transmembrane domain"/>
    <property type="match status" value="2"/>
</dbReference>
<feature type="transmembrane region" description="Helical" evidence="1">
    <location>
        <begin position="336"/>
        <end position="356"/>
    </location>
</feature>
<dbReference type="GO" id="GO:0005886">
    <property type="term" value="C:plasma membrane"/>
    <property type="evidence" value="ECO:0007669"/>
    <property type="project" value="TreeGrafter"/>
</dbReference>
<dbReference type="Gene3D" id="1.20.1640.10">
    <property type="entry name" value="Multidrug efflux transporter AcrB transmembrane domain"/>
    <property type="match status" value="2"/>
</dbReference>
<keyword evidence="1" id="KW-0472">Membrane</keyword>
<dbReference type="Gene3D" id="3.30.70.1440">
    <property type="entry name" value="Multidrug efflux transporter AcrB pore domain"/>
    <property type="match status" value="1"/>
</dbReference>
<feature type="transmembrane region" description="Helical" evidence="1">
    <location>
        <begin position="363"/>
        <end position="383"/>
    </location>
</feature>
<dbReference type="EMBL" id="CP006585">
    <property type="protein sequence ID" value="AGW12121.1"/>
    <property type="molecule type" value="Genomic_DNA"/>
</dbReference>
<dbReference type="Gene3D" id="3.30.70.1430">
    <property type="entry name" value="Multidrug efflux transporter AcrB pore domain"/>
    <property type="match status" value="2"/>
</dbReference>
<dbReference type="Gene3D" id="3.30.2090.10">
    <property type="entry name" value="Multidrug efflux transporter AcrB TolC docking domain, DN and DC subdomains"/>
    <property type="match status" value="2"/>
</dbReference>
<keyword evidence="3" id="KW-1185">Reference proteome</keyword>
<feature type="transmembrane region" description="Helical" evidence="1">
    <location>
        <begin position="12"/>
        <end position="30"/>
    </location>
</feature>
<accession>T2G7M1</accession>
<name>T2G7M1_MEGG1</name>
<dbReference type="PATRIC" id="fig|1121448.10.peg.187"/>
<dbReference type="InterPro" id="IPR027463">
    <property type="entry name" value="AcrB_DN_DC_subdom"/>
</dbReference>
<feature type="transmembrane region" description="Helical" evidence="1">
    <location>
        <begin position="922"/>
        <end position="943"/>
    </location>
</feature>
<dbReference type="InterPro" id="IPR001036">
    <property type="entry name" value="Acrflvin-R"/>
</dbReference>
<feature type="transmembrane region" description="Helical" evidence="1">
    <location>
        <begin position="389"/>
        <end position="414"/>
    </location>
</feature>
<dbReference type="HOGENOM" id="CLU_002755_1_2_7"/>
<proteinExistence type="predicted"/>
<dbReference type="PRINTS" id="PR00702">
    <property type="entry name" value="ACRIFLAVINRP"/>
</dbReference>
<evidence type="ECO:0000313" key="2">
    <source>
        <dbReference type="EMBL" id="AGW12121.1"/>
    </source>
</evidence>
<organism evidence="2 3">
    <name type="scientific">Megalodesulfovibrio gigas (strain ATCC 19364 / DSM 1382 / NCIMB 9332 / VKM B-1759)</name>
    <name type="common">Desulfovibrio gigas</name>
    <dbReference type="NCBI Taxonomy" id="1121448"/>
    <lineage>
        <taxon>Bacteria</taxon>
        <taxon>Pseudomonadati</taxon>
        <taxon>Thermodesulfobacteriota</taxon>
        <taxon>Desulfovibrionia</taxon>
        <taxon>Desulfovibrionales</taxon>
        <taxon>Desulfovibrionaceae</taxon>
        <taxon>Megalodesulfovibrio</taxon>
    </lineage>
</organism>
<dbReference type="Gene3D" id="3.30.70.1320">
    <property type="entry name" value="Multidrug efflux transporter AcrB pore domain like"/>
    <property type="match status" value="1"/>
</dbReference>
<dbReference type="Proteomes" id="UP000016587">
    <property type="component" value="Chromosome"/>
</dbReference>
<feature type="transmembrane region" description="Helical" evidence="1">
    <location>
        <begin position="434"/>
        <end position="454"/>
    </location>
</feature>
<dbReference type="PANTHER" id="PTHR32063">
    <property type="match status" value="1"/>
</dbReference>
<dbReference type="KEGG" id="dgg:DGI_0184"/>
<evidence type="ECO:0000313" key="3">
    <source>
        <dbReference type="Proteomes" id="UP000016587"/>
    </source>
</evidence>
<dbReference type="SUPFAM" id="SSF82714">
    <property type="entry name" value="Multidrug efflux transporter AcrB TolC docking domain, DN and DC subdomains"/>
    <property type="match status" value="2"/>
</dbReference>
<gene>
    <name evidence="2" type="ORF">DGI_0184</name>
</gene>
<feature type="transmembrane region" description="Helical" evidence="1">
    <location>
        <begin position="892"/>
        <end position="916"/>
    </location>
</feature>
<dbReference type="STRING" id="1121448.DGI_0184"/>
<feature type="transmembrane region" description="Helical" evidence="1">
    <location>
        <begin position="534"/>
        <end position="553"/>
    </location>
</feature>
<keyword evidence="1" id="KW-0812">Transmembrane</keyword>
<dbReference type="PANTHER" id="PTHR32063:SF0">
    <property type="entry name" value="SWARMING MOTILITY PROTEIN SWRC"/>
    <property type="match status" value="1"/>
</dbReference>
<sequence length="1045" mass="112922">MELIRTSIQRPVSVFVGVILAVLFGVIALGKMPIQLSPTVIEPEITVTTTWTGATPYEVEREIIEEQEKVLKGIPGLMTMESDSFNGQGEITLRFRLGTDIDSALLRVSNKLNEVPQYPDNVDRPVISATGAATSPIIWMVLKTLPENTTHIDTYRTYFEEEVRQYLERVPGVADLFVFGGTEREMHVVVDPVRLAAHQLTIEDIINVLRVENINVSAGNLEVGRRDFRIRTTAQYQSPKEIEGVVITSTGQRRISIADVAEVRIGYEKPTVAMLHDGTNGIVCGIKPEPAANVLAVTDAMEVVVKELNEGPLKERGLFWDWSYDQRPYIRGAIDLVKQNILIGSVLAVLVLLVFLRSISATVVVGLAIPVSVIGTFLVMQLLGRTLNVVSLAGISFASGMLVDNAIVVLENIVRHRAMGKPAFQAAYDGASEVWGAVLASTLTTVAVFLPVIFMENEAGQLFKDITIAIVASVSLSIIVSLTVIPMFSSRLFALVGTRGPSISSGVISRLGEGITNIFMAVVGLSIANWFTRLVTIALLAGTSIAITVVYFPKLEYLPQGNRNLLINLLIPPPGLSVSERMDIGHQIWTKINPRFKKDSYEGLPGVATLFYVGAPQISLFGVISTQETNAPALIPFLNGVIRSIPGMYGVSLQAGIFESRIGTGRTIDVDFSGNNLDALVMAAGAGYGAIMQAIPGSQVRPQPSLELLYPEVSLEPLRDRLRAAGLTATELGHAVDVLMDGRKVGEFKREGEKKIDLTLKASQQDVDTPEALYTSLLATRQGQVVPVSSLATMVESSGINQIRHLERQRTMSLQVTPPPEVPLQQAMETIQQGIIPGLKEKGLLKGVTHRLSGAADKLAEAGASMQWNFLLALIITYLLMAALFDNFIYPFVIMLTVPLATGGGFLGLRLVNFLAPQPLDIVTMLGFVILVGVVVNNAILVVHQSLNFMREAGMPPRDAVLESVRTRLRPIYMTAATSVFGMLPLAVMPGPGSELYRGLGAVVLGGLACATVFTVFMVPALLMFFLWMEKGKPGAPGAGGGLSA</sequence>
<dbReference type="AlphaFoldDB" id="T2G7M1"/>
<dbReference type="GO" id="GO:0042910">
    <property type="term" value="F:xenobiotic transmembrane transporter activity"/>
    <property type="evidence" value="ECO:0007669"/>
    <property type="project" value="TreeGrafter"/>
</dbReference>
<dbReference type="Pfam" id="PF00873">
    <property type="entry name" value="ACR_tran"/>
    <property type="match status" value="1"/>
</dbReference>
<feature type="transmembrane region" description="Helical" evidence="1">
    <location>
        <begin position="868"/>
        <end position="885"/>
    </location>
</feature>
<reference evidence="3" key="2">
    <citation type="submission" date="2013-07" db="EMBL/GenBank/DDBJ databases">
        <authorList>
            <person name="Morais-Silva F.O."/>
            <person name="Rezende A.M."/>
            <person name="Pimentel C."/>
            <person name="Resende D.M."/>
            <person name="Santos C.I."/>
            <person name="Clemente C."/>
            <person name="de Oliveira L.M."/>
            <person name="da Silva S.M."/>
            <person name="Costa D.A."/>
            <person name="Varela-Raposo A."/>
            <person name="Horacio E.C.A."/>
            <person name="Matos M."/>
            <person name="Flores O."/>
            <person name="Ruiz J.C."/>
            <person name="Rodrigues-Pousada C."/>
        </authorList>
    </citation>
    <scope>NUCLEOTIDE SEQUENCE [LARGE SCALE GENOMIC DNA]</scope>
    <source>
        <strain evidence="3">ATCC 19364 / DSM 1382 / NCIMB 9332 / VKM B-1759</strain>
    </source>
</reference>
<reference evidence="2 3" key="1">
    <citation type="journal article" date="2013" name="J. Bacteriol.">
        <title>Roles of HynAB and Ech, the only two hydrogenases found in the model sulfate reducer Desulfovibrio gigas.</title>
        <authorList>
            <person name="Morais-Silva F.O."/>
            <person name="Santos C.I."/>
            <person name="Rodrigues R."/>
            <person name="Pereira I.A."/>
            <person name="Rodrigues-Pousada C."/>
        </authorList>
    </citation>
    <scope>NUCLEOTIDE SEQUENCE [LARGE SCALE GENOMIC DNA]</scope>
    <source>
        <strain evidence="3">ATCC 19364 / DSM 1382 / NCIMB 9332 / VKM B-1759</strain>
    </source>
</reference>
<evidence type="ECO:0000256" key="1">
    <source>
        <dbReference type="SAM" id="Phobius"/>
    </source>
</evidence>
<keyword evidence="1" id="KW-1133">Transmembrane helix</keyword>
<dbReference type="OrthoDB" id="9759330at2"/>
<feature type="transmembrane region" description="Helical" evidence="1">
    <location>
        <begin position="466"/>
        <end position="488"/>
    </location>
</feature>
<protein>
    <submittedName>
        <fullName evidence="2">Putative acriflavin resistance protein</fullName>
    </submittedName>
</protein>
<dbReference type="eggNOG" id="COG0841">
    <property type="taxonomic scope" value="Bacteria"/>
</dbReference>
<feature type="transmembrane region" description="Helical" evidence="1">
    <location>
        <begin position="1002"/>
        <end position="1028"/>
    </location>
</feature>
<dbReference type="RefSeq" id="WP_021758711.1">
    <property type="nucleotide sequence ID" value="NC_022444.1"/>
</dbReference>